<dbReference type="EMBL" id="BOQN01000048">
    <property type="protein sequence ID" value="GIM91408.1"/>
    <property type="molecule type" value="Genomic_DNA"/>
</dbReference>
<evidence type="ECO:0000313" key="1">
    <source>
        <dbReference type="EMBL" id="GIM91408.1"/>
    </source>
</evidence>
<comment type="caution">
    <text evidence="1">The sequence shown here is derived from an EMBL/GenBank/DDBJ whole genome shotgun (WGS) entry which is preliminary data.</text>
</comment>
<sequence length="88" mass="8759">MSVKLVVPSRAVAFDRAETAPASAAPEEGPAATLGTGAPEAEVLAVPPLSQPAIAKPTVAIVARLSPASRGVRMYVLPDVAGVRGDSG</sequence>
<reference evidence="1 2" key="1">
    <citation type="submission" date="2021-03" db="EMBL/GenBank/DDBJ databases">
        <title>Whole genome shotgun sequence of Actinoplanes toevensis NBRC 105298.</title>
        <authorList>
            <person name="Komaki H."/>
            <person name="Tamura T."/>
        </authorList>
    </citation>
    <scope>NUCLEOTIDE SEQUENCE [LARGE SCALE GENOMIC DNA]</scope>
    <source>
        <strain evidence="1 2">NBRC 105298</strain>
    </source>
</reference>
<accession>A0A919T9M2</accession>
<name>A0A919T9M2_9ACTN</name>
<proteinExistence type="predicted"/>
<protein>
    <submittedName>
        <fullName evidence="1">Uncharacterized protein</fullName>
    </submittedName>
</protein>
<keyword evidence="2" id="KW-1185">Reference proteome</keyword>
<dbReference type="AlphaFoldDB" id="A0A919T9M2"/>
<evidence type="ECO:0000313" key="2">
    <source>
        <dbReference type="Proteomes" id="UP000677082"/>
    </source>
</evidence>
<dbReference type="Proteomes" id="UP000677082">
    <property type="component" value="Unassembled WGS sequence"/>
</dbReference>
<gene>
    <name evidence="1" type="ORF">Ato02nite_032010</name>
</gene>
<organism evidence="1 2">
    <name type="scientific">Paractinoplanes toevensis</name>
    <dbReference type="NCBI Taxonomy" id="571911"/>
    <lineage>
        <taxon>Bacteria</taxon>
        <taxon>Bacillati</taxon>
        <taxon>Actinomycetota</taxon>
        <taxon>Actinomycetes</taxon>
        <taxon>Micromonosporales</taxon>
        <taxon>Micromonosporaceae</taxon>
        <taxon>Paractinoplanes</taxon>
    </lineage>
</organism>